<evidence type="ECO:0000256" key="5">
    <source>
        <dbReference type="PROSITE-ProRule" id="PRU00266"/>
    </source>
</evidence>
<keyword evidence="1" id="KW-0540">Nuclease</keyword>
<accession>A0A7S4K5V9</accession>
<dbReference type="PROSITE" id="PS50142">
    <property type="entry name" value="RNASE_3_2"/>
    <property type="match status" value="1"/>
</dbReference>
<gene>
    <name evidence="8" type="ORF">GTHE00462_LOCUS9801</name>
</gene>
<evidence type="ECO:0000256" key="3">
    <source>
        <dbReference type="ARBA" id="ARBA00022801"/>
    </source>
</evidence>
<dbReference type="AlphaFoldDB" id="A0A7S4K5V9"/>
<keyword evidence="4 5" id="KW-0694">RNA-binding</keyword>
<organism evidence="8">
    <name type="scientific">Guillardia theta</name>
    <name type="common">Cryptophyte</name>
    <name type="synonym">Cryptomonas phi</name>
    <dbReference type="NCBI Taxonomy" id="55529"/>
    <lineage>
        <taxon>Eukaryota</taxon>
        <taxon>Cryptophyceae</taxon>
        <taxon>Pyrenomonadales</taxon>
        <taxon>Geminigeraceae</taxon>
        <taxon>Guillardia</taxon>
    </lineage>
</organism>
<evidence type="ECO:0000256" key="1">
    <source>
        <dbReference type="ARBA" id="ARBA00022722"/>
    </source>
</evidence>
<dbReference type="Gene3D" id="1.10.1520.10">
    <property type="entry name" value="Ribonuclease III domain"/>
    <property type="match status" value="1"/>
</dbReference>
<feature type="domain" description="DRBM" evidence="6">
    <location>
        <begin position="267"/>
        <end position="340"/>
    </location>
</feature>
<dbReference type="CDD" id="cd00593">
    <property type="entry name" value="RIBOc"/>
    <property type="match status" value="1"/>
</dbReference>
<dbReference type="SMART" id="SM00358">
    <property type="entry name" value="DSRM"/>
    <property type="match status" value="1"/>
</dbReference>
<proteinExistence type="predicted"/>
<dbReference type="PROSITE" id="PS50137">
    <property type="entry name" value="DS_RBD"/>
    <property type="match status" value="1"/>
</dbReference>
<evidence type="ECO:0000259" key="6">
    <source>
        <dbReference type="PROSITE" id="PS50137"/>
    </source>
</evidence>
<evidence type="ECO:0000313" key="8">
    <source>
        <dbReference type="EMBL" id="CAE2284703.1"/>
    </source>
</evidence>
<dbReference type="GO" id="GO:0005634">
    <property type="term" value="C:nucleus"/>
    <property type="evidence" value="ECO:0007669"/>
    <property type="project" value="TreeGrafter"/>
</dbReference>
<dbReference type="CDD" id="cd10845">
    <property type="entry name" value="DSRM_RNAse_III_family"/>
    <property type="match status" value="1"/>
</dbReference>
<evidence type="ECO:0000256" key="2">
    <source>
        <dbReference type="ARBA" id="ARBA00022759"/>
    </source>
</evidence>
<dbReference type="InterPro" id="IPR036389">
    <property type="entry name" value="RNase_III_sf"/>
</dbReference>
<reference evidence="8" key="1">
    <citation type="submission" date="2021-01" db="EMBL/GenBank/DDBJ databases">
        <authorList>
            <person name="Corre E."/>
            <person name="Pelletier E."/>
            <person name="Niang G."/>
            <person name="Scheremetjew M."/>
            <person name="Finn R."/>
            <person name="Kale V."/>
            <person name="Holt S."/>
            <person name="Cochrane G."/>
            <person name="Meng A."/>
            <person name="Brown T."/>
            <person name="Cohen L."/>
        </authorList>
    </citation>
    <scope>NUCLEOTIDE SEQUENCE</scope>
    <source>
        <strain evidence="8">CCMP 2712</strain>
    </source>
</reference>
<dbReference type="Gene3D" id="3.30.160.20">
    <property type="match status" value="1"/>
</dbReference>
<name>A0A7S4K5V9_GUITH</name>
<dbReference type="SUPFAM" id="SSF69065">
    <property type="entry name" value="RNase III domain-like"/>
    <property type="match status" value="1"/>
</dbReference>
<protein>
    <recommendedName>
        <fullName evidence="9">RNase III domain-containing protein</fullName>
    </recommendedName>
</protein>
<dbReference type="PANTHER" id="PTHR11207:SF0">
    <property type="entry name" value="RIBONUCLEASE 3"/>
    <property type="match status" value="1"/>
</dbReference>
<dbReference type="SUPFAM" id="SSF54768">
    <property type="entry name" value="dsRNA-binding domain-like"/>
    <property type="match status" value="1"/>
</dbReference>
<sequence length="343" mass="38994">MLQQEIARQRKRCMEGKRNGVENTFDSWCLKDNALDNLETALRICPLPKDYMQNLMSVEKRIFKNSDITIDRKLLLLIAFMHVSWLKRGTGRVRKLRDIDSVRVDRERISDALFMDSPLIHQGNGGLEFLGDAILKMSISYGIMKESPEGKLKDTSIRRSMLENNELLGIMATDIWKISPVLLFAHSEMLMIRERRDRQELEAPVAARWNKALYQFSANCAEALVAVVALDKGVDAAMEFVHKDVVPNLEYILDSPSWKEKHGKDWDPISELQKVMQKRFQEEPEYKVLKEISQNNNTADMQFVVGVFMSGGNLLGVGQARSKAAARRQAASTALSKMTTNGS</sequence>
<dbReference type="InterPro" id="IPR000999">
    <property type="entry name" value="RNase_III_dom"/>
</dbReference>
<dbReference type="InterPro" id="IPR014720">
    <property type="entry name" value="dsRBD_dom"/>
</dbReference>
<dbReference type="GO" id="GO:0004525">
    <property type="term" value="F:ribonuclease III activity"/>
    <property type="evidence" value="ECO:0007669"/>
    <property type="project" value="InterPro"/>
</dbReference>
<evidence type="ECO:0000256" key="4">
    <source>
        <dbReference type="ARBA" id="ARBA00022884"/>
    </source>
</evidence>
<feature type="domain" description="RNase III" evidence="7">
    <location>
        <begin position="83"/>
        <end position="233"/>
    </location>
</feature>
<dbReference type="GO" id="GO:0010468">
    <property type="term" value="P:regulation of gene expression"/>
    <property type="evidence" value="ECO:0007669"/>
    <property type="project" value="TreeGrafter"/>
</dbReference>
<evidence type="ECO:0000259" key="7">
    <source>
        <dbReference type="PROSITE" id="PS50142"/>
    </source>
</evidence>
<dbReference type="Pfam" id="PF00035">
    <property type="entry name" value="dsrm"/>
    <property type="match status" value="1"/>
</dbReference>
<keyword evidence="3" id="KW-0378">Hydrolase</keyword>
<keyword evidence="2" id="KW-0255">Endonuclease</keyword>
<dbReference type="GO" id="GO:0006396">
    <property type="term" value="P:RNA processing"/>
    <property type="evidence" value="ECO:0007669"/>
    <property type="project" value="InterPro"/>
</dbReference>
<dbReference type="GO" id="GO:0003725">
    <property type="term" value="F:double-stranded RNA binding"/>
    <property type="evidence" value="ECO:0007669"/>
    <property type="project" value="TreeGrafter"/>
</dbReference>
<dbReference type="Pfam" id="PF14622">
    <property type="entry name" value="Ribonucleas_3_3"/>
    <property type="match status" value="1"/>
</dbReference>
<dbReference type="PANTHER" id="PTHR11207">
    <property type="entry name" value="RIBONUCLEASE III"/>
    <property type="match status" value="1"/>
</dbReference>
<evidence type="ECO:0008006" key="9">
    <source>
        <dbReference type="Google" id="ProtNLM"/>
    </source>
</evidence>
<dbReference type="EMBL" id="HBKN01012601">
    <property type="protein sequence ID" value="CAE2284703.1"/>
    <property type="molecule type" value="Transcribed_RNA"/>
</dbReference>